<dbReference type="Proteomes" id="UP000636800">
    <property type="component" value="Chromosome 13"/>
</dbReference>
<evidence type="ECO:0000313" key="2">
    <source>
        <dbReference type="Proteomes" id="UP000636800"/>
    </source>
</evidence>
<keyword evidence="2" id="KW-1185">Reference proteome</keyword>
<sequence>MPSFPRATFYAHRRLSSVSSSCGWGKLPTDLLGHKYRGEARHDPASIASAPSDYGKIIRAAPAAVLYPTTARRHRGPAPSLPPPAALRRCGRGCGHSTQGRRSPGKVVEMAALGDHSGRVAVSVEEGSWTPAGSRCGSTCSTRVSVMGWRRARDDYLYT</sequence>
<comment type="caution">
    <text evidence="1">The sequence shown here is derived from an EMBL/GenBank/DDBJ whole genome shotgun (WGS) entry which is preliminary data.</text>
</comment>
<dbReference type="EMBL" id="JADCNL010000013">
    <property type="protein sequence ID" value="KAG0454687.1"/>
    <property type="molecule type" value="Genomic_DNA"/>
</dbReference>
<proteinExistence type="predicted"/>
<name>A0A835UAQ3_VANPL</name>
<accession>A0A835UAQ3</accession>
<dbReference type="AlphaFoldDB" id="A0A835UAQ3"/>
<reference evidence="1 2" key="1">
    <citation type="journal article" date="2020" name="Nat. Food">
        <title>A phased Vanilla planifolia genome enables genetic improvement of flavour and production.</title>
        <authorList>
            <person name="Hasing T."/>
            <person name="Tang H."/>
            <person name="Brym M."/>
            <person name="Khazi F."/>
            <person name="Huang T."/>
            <person name="Chambers A.H."/>
        </authorList>
    </citation>
    <scope>NUCLEOTIDE SEQUENCE [LARGE SCALE GENOMIC DNA]</scope>
    <source>
        <tissue evidence="1">Leaf</tissue>
    </source>
</reference>
<protein>
    <submittedName>
        <fullName evidence="1">Uncharacterized protein</fullName>
    </submittedName>
</protein>
<evidence type="ECO:0000313" key="1">
    <source>
        <dbReference type="EMBL" id="KAG0454687.1"/>
    </source>
</evidence>
<gene>
    <name evidence="1" type="ORF">HPP92_023979</name>
</gene>
<organism evidence="1 2">
    <name type="scientific">Vanilla planifolia</name>
    <name type="common">Vanilla</name>
    <dbReference type="NCBI Taxonomy" id="51239"/>
    <lineage>
        <taxon>Eukaryota</taxon>
        <taxon>Viridiplantae</taxon>
        <taxon>Streptophyta</taxon>
        <taxon>Embryophyta</taxon>
        <taxon>Tracheophyta</taxon>
        <taxon>Spermatophyta</taxon>
        <taxon>Magnoliopsida</taxon>
        <taxon>Liliopsida</taxon>
        <taxon>Asparagales</taxon>
        <taxon>Orchidaceae</taxon>
        <taxon>Vanilloideae</taxon>
        <taxon>Vanilleae</taxon>
        <taxon>Vanilla</taxon>
    </lineage>
</organism>
<dbReference type="OrthoDB" id="439326at2759"/>
<dbReference type="Gene3D" id="3.30.43.10">
    <property type="entry name" value="Uridine Diphospho-n-acetylenolpyruvylglucosamine Reductase, domain 2"/>
    <property type="match status" value="1"/>
</dbReference>
<dbReference type="InterPro" id="IPR016167">
    <property type="entry name" value="FAD-bd_PCMH_sub1"/>
</dbReference>